<protein>
    <submittedName>
        <fullName evidence="14">T-lymphocyte activation antigen CD86-like</fullName>
    </submittedName>
</protein>
<feature type="transmembrane region" description="Helical" evidence="11">
    <location>
        <begin position="249"/>
        <end position="268"/>
    </location>
</feature>
<dbReference type="Ensembl" id="ENSLOCT00000004906.1">
    <property type="protein sequence ID" value="ENSLOCP00000004898.1"/>
    <property type="gene ID" value="ENSLOCG00000004103.1"/>
</dbReference>
<dbReference type="GO" id="GO:0007166">
    <property type="term" value="P:cell surface receptor signaling pathway"/>
    <property type="evidence" value="ECO:0000318"/>
    <property type="project" value="GO_Central"/>
</dbReference>
<keyword evidence="2" id="KW-1003">Cell membrane</keyword>
<dbReference type="FunFam" id="2.60.40.10:FF:002865">
    <property type="entry name" value="HERV-H LTR-associating 2b, tandem duplicate 2"/>
    <property type="match status" value="1"/>
</dbReference>
<feature type="domain" description="Ig-like" evidence="13">
    <location>
        <begin position="25"/>
        <end position="128"/>
    </location>
</feature>
<dbReference type="GO" id="GO:0042130">
    <property type="term" value="P:negative regulation of T cell proliferation"/>
    <property type="evidence" value="ECO:0000318"/>
    <property type="project" value="GO_Central"/>
</dbReference>
<evidence type="ECO:0000256" key="5">
    <source>
        <dbReference type="ARBA" id="ARBA00022989"/>
    </source>
</evidence>
<evidence type="ECO:0000256" key="4">
    <source>
        <dbReference type="ARBA" id="ARBA00022729"/>
    </source>
</evidence>
<keyword evidence="3 11" id="KW-0812">Transmembrane</keyword>
<accession>W5M939</accession>
<dbReference type="Bgee" id="ENSLOCG00000004103">
    <property type="expression patterns" value="Expressed in pharyngeal gill and 4 other cell types or tissues"/>
</dbReference>
<dbReference type="STRING" id="7918.ENSLOCP00000004898"/>
<dbReference type="OrthoDB" id="5857426at2759"/>
<dbReference type="PANTHER" id="PTHR25466">
    <property type="entry name" value="T-LYMPHOCYTE ACTIVATION ANTIGEN"/>
    <property type="match status" value="1"/>
</dbReference>
<feature type="signal peptide" evidence="12">
    <location>
        <begin position="1"/>
        <end position="30"/>
    </location>
</feature>
<dbReference type="InterPro" id="IPR007110">
    <property type="entry name" value="Ig-like_dom"/>
</dbReference>
<keyword evidence="5 11" id="KW-1133">Transmembrane helix</keyword>
<keyword evidence="9" id="KW-0325">Glycoprotein</keyword>
<dbReference type="HOGENOM" id="CLU_1011789_0_0_1"/>
<dbReference type="GO" id="GO:0009897">
    <property type="term" value="C:external side of plasma membrane"/>
    <property type="evidence" value="ECO:0000318"/>
    <property type="project" value="GO_Central"/>
</dbReference>
<dbReference type="GO" id="GO:0031295">
    <property type="term" value="P:T cell costimulation"/>
    <property type="evidence" value="ECO:0000318"/>
    <property type="project" value="GO_Central"/>
</dbReference>
<keyword evidence="15" id="KW-1185">Reference proteome</keyword>
<reference evidence="14" key="2">
    <citation type="submission" date="2025-08" db="UniProtKB">
        <authorList>
            <consortium name="Ensembl"/>
        </authorList>
    </citation>
    <scope>IDENTIFICATION</scope>
</reference>
<evidence type="ECO:0000256" key="2">
    <source>
        <dbReference type="ARBA" id="ARBA00022475"/>
    </source>
</evidence>
<dbReference type="Proteomes" id="UP000018468">
    <property type="component" value="Linkage group LG17"/>
</dbReference>
<feature type="domain" description="Ig-like" evidence="13">
    <location>
        <begin position="138"/>
        <end position="230"/>
    </location>
</feature>
<keyword evidence="6 11" id="KW-0472">Membrane</keyword>
<evidence type="ECO:0000256" key="12">
    <source>
        <dbReference type="SAM" id="SignalP"/>
    </source>
</evidence>
<dbReference type="GeneTree" id="ENSGT01070000257207"/>
<dbReference type="Gene3D" id="2.60.40.10">
    <property type="entry name" value="Immunoglobulins"/>
    <property type="match status" value="2"/>
</dbReference>
<reference evidence="14" key="3">
    <citation type="submission" date="2025-09" db="UniProtKB">
        <authorList>
            <consortium name="Ensembl"/>
        </authorList>
    </citation>
    <scope>IDENTIFICATION</scope>
</reference>
<dbReference type="Pfam" id="PF08205">
    <property type="entry name" value="C2-set_2"/>
    <property type="match status" value="1"/>
</dbReference>
<name>W5M939_LEPOC</name>
<keyword evidence="10" id="KW-0393">Immunoglobulin domain</keyword>
<dbReference type="InParanoid" id="W5M939"/>
<dbReference type="GO" id="GO:0071222">
    <property type="term" value="P:cellular response to lipopolysaccharide"/>
    <property type="evidence" value="ECO:0000318"/>
    <property type="project" value="GO_Central"/>
</dbReference>
<dbReference type="AlphaFoldDB" id="W5M939"/>
<keyword evidence="8" id="KW-0675">Receptor</keyword>
<dbReference type="PROSITE" id="PS51257">
    <property type="entry name" value="PROKAR_LIPOPROTEIN"/>
    <property type="match status" value="1"/>
</dbReference>
<feature type="chain" id="PRO_5004867474" evidence="12">
    <location>
        <begin position="31"/>
        <end position="275"/>
    </location>
</feature>
<evidence type="ECO:0000256" key="3">
    <source>
        <dbReference type="ARBA" id="ARBA00022692"/>
    </source>
</evidence>
<evidence type="ECO:0000259" key="13">
    <source>
        <dbReference type="PROSITE" id="PS50835"/>
    </source>
</evidence>
<dbReference type="SUPFAM" id="SSF48726">
    <property type="entry name" value="Immunoglobulin"/>
    <property type="match status" value="2"/>
</dbReference>
<evidence type="ECO:0000256" key="7">
    <source>
        <dbReference type="ARBA" id="ARBA00023157"/>
    </source>
</evidence>
<keyword evidence="7" id="KW-1015">Disulfide bond</keyword>
<dbReference type="PANTHER" id="PTHR25466:SF2">
    <property type="entry name" value="T-LYMPHOCYTE ACTIVATION ANTIGEN CD86"/>
    <property type="match status" value="1"/>
</dbReference>
<dbReference type="KEGG" id="loc:107079422"/>
<dbReference type="GO" id="GO:0042102">
    <property type="term" value="P:positive regulation of T cell proliferation"/>
    <property type="evidence" value="ECO:0000318"/>
    <property type="project" value="GO_Central"/>
</dbReference>
<evidence type="ECO:0000256" key="10">
    <source>
        <dbReference type="ARBA" id="ARBA00023319"/>
    </source>
</evidence>
<dbReference type="EMBL" id="AHAT01033681">
    <property type="status" value="NOT_ANNOTATED_CDS"/>
    <property type="molecule type" value="Genomic_DNA"/>
</dbReference>
<organism evidence="14 15">
    <name type="scientific">Lepisosteus oculatus</name>
    <name type="common">Spotted gar</name>
    <dbReference type="NCBI Taxonomy" id="7918"/>
    <lineage>
        <taxon>Eukaryota</taxon>
        <taxon>Metazoa</taxon>
        <taxon>Chordata</taxon>
        <taxon>Craniata</taxon>
        <taxon>Vertebrata</taxon>
        <taxon>Euteleostomi</taxon>
        <taxon>Actinopterygii</taxon>
        <taxon>Neopterygii</taxon>
        <taxon>Holostei</taxon>
        <taxon>Semionotiformes</taxon>
        <taxon>Lepisosteidae</taxon>
        <taxon>Lepisosteus</taxon>
    </lineage>
</organism>
<evidence type="ECO:0000313" key="14">
    <source>
        <dbReference type="Ensembl" id="ENSLOCP00000004898.1"/>
    </source>
</evidence>
<evidence type="ECO:0000256" key="1">
    <source>
        <dbReference type="ARBA" id="ARBA00004251"/>
    </source>
</evidence>
<dbReference type="GO" id="GO:0006955">
    <property type="term" value="P:immune response"/>
    <property type="evidence" value="ECO:0000318"/>
    <property type="project" value="GO_Central"/>
</dbReference>
<evidence type="ECO:0000256" key="6">
    <source>
        <dbReference type="ARBA" id="ARBA00023136"/>
    </source>
</evidence>
<keyword evidence="4 12" id="KW-0732">Signal</keyword>
<dbReference type="InterPro" id="IPR036179">
    <property type="entry name" value="Ig-like_dom_sf"/>
</dbReference>
<dbReference type="eggNOG" id="ENOG502S1FF">
    <property type="taxonomic scope" value="Eukaryota"/>
</dbReference>
<evidence type="ECO:0000256" key="11">
    <source>
        <dbReference type="SAM" id="Phobius"/>
    </source>
</evidence>
<dbReference type="InterPro" id="IPR013162">
    <property type="entry name" value="CD80_C2-set"/>
</dbReference>
<sequence>MSFIKFTTAVKYSMFILVFMLGCTPSNTSSLNVTVGGIAKMPCGLQDEPLEDQILYLQKGQLVLFELKYGTPITEHLNPQYLNRTWKDPNSLSVFFKGIQINDEGEYNCIVLHKTRSGHSKTHSSTITLNTFKDFSVPVIIKMTSDSYLNCGVPINLTCISSQGYPEDTLSWDIKAKNATWQDCEIIKTEAVRDPHTQLFNLTSVMQISLTKTLTICCSVRNSSIVMEVKCNDTVRIDPIVPPPSSRHATGTGIAVCFFVLLLIGIIIRKVVQQE</sequence>
<comment type="subcellular location">
    <subcellularLocation>
        <location evidence="1">Cell membrane</location>
        <topology evidence="1">Single-pass type I membrane protein</topology>
    </subcellularLocation>
</comment>
<dbReference type="InterPro" id="IPR051713">
    <property type="entry name" value="T-cell_Activation_Regulation"/>
</dbReference>
<evidence type="ECO:0000256" key="8">
    <source>
        <dbReference type="ARBA" id="ARBA00023170"/>
    </source>
</evidence>
<dbReference type="InterPro" id="IPR013783">
    <property type="entry name" value="Ig-like_fold"/>
</dbReference>
<dbReference type="PROSITE" id="PS50835">
    <property type="entry name" value="IG_LIKE"/>
    <property type="match status" value="2"/>
</dbReference>
<proteinExistence type="predicted"/>
<reference evidence="15" key="1">
    <citation type="submission" date="2011-12" db="EMBL/GenBank/DDBJ databases">
        <title>The Draft Genome of Lepisosteus oculatus.</title>
        <authorList>
            <consortium name="The Broad Institute Genome Assembly &amp; Analysis Group"/>
            <consortium name="Computational R&amp;D Group"/>
            <consortium name="and Sequencing Platform"/>
            <person name="Di Palma F."/>
            <person name="Alfoldi J."/>
            <person name="Johnson J."/>
            <person name="Berlin A."/>
            <person name="Gnerre S."/>
            <person name="Jaffe D."/>
            <person name="MacCallum I."/>
            <person name="Young S."/>
            <person name="Walker B.J."/>
            <person name="Lander E.S."/>
            <person name="Lindblad-Toh K."/>
        </authorList>
    </citation>
    <scope>NUCLEOTIDE SEQUENCE [LARGE SCALE GENOMIC DNA]</scope>
</reference>
<evidence type="ECO:0000256" key="9">
    <source>
        <dbReference type="ARBA" id="ARBA00023180"/>
    </source>
</evidence>
<evidence type="ECO:0000313" key="15">
    <source>
        <dbReference type="Proteomes" id="UP000018468"/>
    </source>
</evidence>